<comment type="function">
    <text evidence="1">Catalyzes the NADPH-dependent reduction of ketopantoate into pantoic acid.</text>
</comment>
<dbReference type="InterPro" id="IPR051402">
    <property type="entry name" value="KPR-Related"/>
</dbReference>
<dbReference type="PANTHER" id="PTHR21708:SF45">
    <property type="entry name" value="2-DEHYDROPANTOATE 2-REDUCTASE"/>
    <property type="match status" value="1"/>
</dbReference>
<evidence type="ECO:0000256" key="8">
    <source>
        <dbReference type="ARBA" id="ARBA00023002"/>
    </source>
</evidence>
<evidence type="ECO:0000256" key="2">
    <source>
        <dbReference type="ARBA" id="ARBA00004994"/>
    </source>
</evidence>
<evidence type="ECO:0000313" key="13">
    <source>
        <dbReference type="EMBL" id="RHW19260.1"/>
    </source>
</evidence>
<dbReference type="SUPFAM" id="SSF48179">
    <property type="entry name" value="6-phosphogluconate dehydrogenase C-terminal domain-like"/>
    <property type="match status" value="1"/>
</dbReference>
<keyword evidence="7" id="KW-0521">NADP</keyword>
<feature type="domain" description="Ketopantoate reductase C-terminal" evidence="12">
    <location>
        <begin position="205"/>
        <end position="320"/>
    </location>
</feature>
<dbReference type="FunFam" id="3.40.50.720:FF:000307">
    <property type="entry name" value="2-dehydropantoate 2-reductase"/>
    <property type="match status" value="1"/>
</dbReference>
<dbReference type="UniPathway" id="UPA00028">
    <property type="reaction ID" value="UER00004"/>
</dbReference>
<dbReference type="AlphaFoldDB" id="A0A396RRW1"/>
<sequence length="328" mass="34553">MPAADGALRICVYGAGAVGGHFAVRLAAAGHRVSVVARGAHLAAIRADGLTLIRAGERLTARVAASDDPADLGPQDVVIVTLKAHALPEVAQRIAPLLGPDTPVIFAQNGVPWWYASGLDVARRAPPDLSLLNPALLADRIGMERVIGGVIYSSNDLAAPGVVQNNSPRRNRLIIGEIDDSTSPRIAMLRGMLEEAGIESPATDDLRARIWDKLIANMRVSLLAFLTERTSREVYDDPDLRPVIDRLGAEAVAIAAAHGVTCAIDDHGPSPGHKSSMLQDYERGRAQEVDGLVTAPQLFARAAGLDTPTLDTIAGLVRAKVATAPRTA</sequence>
<dbReference type="EC" id="1.1.1.169" evidence="4"/>
<dbReference type="Pfam" id="PF02558">
    <property type="entry name" value="ApbA"/>
    <property type="match status" value="1"/>
</dbReference>
<protein>
    <recommendedName>
        <fullName evidence="5">2-dehydropantoate 2-reductase</fullName>
        <ecNumber evidence="4">1.1.1.169</ecNumber>
    </recommendedName>
    <alternativeName>
        <fullName evidence="9">Ketopantoate reductase</fullName>
    </alternativeName>
</protein>
<dbReference type="GO" id="GO:0008677">
    <property type="term" value="F:2-dehydropantoate 2-reductase activity"/>
    <property type="evidence" value="ECO:0007669"/>
    <property type="project" value="UniProtKB-EC"/>
</dbReference>
<dbReference type="Proteomes" id="UP000266693">
    <property type="component" value="Unassembled WGS sequence"/>
</dbReference>
<name>A0A396RRW1_9SPHN</name>
<comment type="similarity">
    <text evidence="3">Belongs to the ketopantoate reductase family.</text>
</comment>
<evidence type="ECO:0000256" key="5">
    <source>
        <dbReference type="ARBA" id="ARBA00019465"/>
    </source>
</evidence>
<dbReference type="OrthoDB" id="9796561at2"/>
<dbReference type="Gene3D" id="1.10.1040.10">
    <property type="entry name" value="N-(1-d-carboxylethyl)-l-norvaline Dehydrogenase, domain 2"/>
    <property type="match status" value="1"/>
</dbReference>
<reference evidence="13 14" key="1">
    <citation type="submission" date="2018-08" db="EMBL/GenBank/DDBJ databases">
        <title>The multiple taxonomic identification of Sphingomonas gilva.</title>
        <authorList>
            <person name="Zhu D."/>
            <person name="Zheng S."/>
        </authorList>
    </citation>
    <scope>NUCLEOTIDE SEQUENCE [LARGE SCALE GENOMIC DNA]</scope>
    <source>
        <strain evidence="13 14">ZDH117</strain>
    </source>
</reference>
<dbReference type="InterPro" id="IPR008927">
    <property type="entry name" value="6-PGluconate_DH-like_C_sf"/>
</dbReference>
<evidence type="ECO:0000256" key="1">
    <source>
        <dbReference type="ARBA" id="ARBA00002919"/>
    </source>
</evidence>
<dbReference type="InterPro" id="IPR013752">
    <property type="entry name" value="KPA_reductase"/>
</dbReference>
<dbReference type="InterPro" id="IPR036291">
    <property type="entry name" value="NAD(P)-bd_dom_sf"/>
</dbReference>
<dbReference type="InterPro" id="IPR013332">
    <property type="entry name" value="KPR_N"/>
</dbReference>
<keyword evidence="8 13" id="KW-0560">Oxidoreductase</keyword>
<dbReference type="PANTHER" id="PTHR21708">
    <property type="entry name" value="PROBABLE 2-DEHYDROPANTOATE 2-REDUCTASE"/>
    <property type="match status" value="1"/>
</dbReference>
<gene>
    <name evidence="13" type="ORF">D1610_03900</name>
</gene>
<dbReference type="GO" id="GO:0005737">
    <property type="term" value="C:cytoplasm"/>
    <property type="evidence" value="ECO:0007669"/>
    <property type="project" value="TreeGrafter"/>
</dbReference>
<dbReference type="GO" id="GO:0015940">
    <property type="term" value="P:pantothenate biosynthetic process"/>
    <property type="evidence" value="ECO:0007669"/>
    <property type="project" value="UniProtKB-UniPathway"/>
</dbReference>
<dbReference type="EMBL" id="QWLV01000001">
    <property type="protein sequence ID" value="RHW19260.1"/>
    <property type="molecule type" value="Genomic_DNA"/>
</dbReference>
<evidence type="ECO:0000313" key="14">
    <source>
        <dbReference type="Proteomes" id="UP000266693"/>
    </source>
</evidence>
<proteinExistence type="inferred from homology"/>
<dbReference type="SUPFAM" id="SSF51735">
    <property type="entry name" value="NAD(P)-binding Rossmann-fold domains"/>
    <property type="match status" value="1"/>
</dbReference>
<evidence type="ECO:0000259" key="12">
    <source>
        <dbReference type="Pfam" id="PF08546"/>
    </source>
</evidence>
<dbReference type="Gene3D" id="3.40.50.720">
    <property type="entry name" value="NAD(P)-binding Rossmann-like Domain"/>
    <property type="match status" value="1"/>
</dbReference>
<accession>A0A396RRW1</accession>
<organism evidence="13 14">
    <name type="scientific">Sphingomonas gilva</name>
    <dbReference type="NCBI Taxonomy" id="2305907"/>
    <lineage>
        <taxon>Bacteria</taxon>
        <taxon>Pseudomonadati</taxon>
        <taxon>Pseudomonadota</taxon>
        <taxon>Alphaproteobacteria</taxon>
        <taxon>Sphingomonadales</taxon>
        <taxon>Sphingomonadaceae</taxon>
        <taxon>Sphingomonas</taxon>
    </lineage>
</organism>
<evidence type="ECO:0000256" key="7">
    <source>
        <dbReference type="ARBA" id="ARBA00022857"/>
    </source>
</evidence>
<keyword evidence="14" id="KW-1185">Reference proteome</keyword>
<evidence type="ECO:0000256" key="10">
    <source>
        <dbReference type="ARBA" id="ARBA00048793"/>
    </source>
</evidence>
<evidence type="ECO:0000256" key="9">
    <source>
        <dbReference type="ARBA" id="ARBA00032024"/>
    </source>
</evidence>
<comment type="caution">
    <text evidence="13">The sequence shown here is derived from an EMBL/GenBank/DDBJ whole genome shotgun (WGS) entry which is preliminary data.</text>
</comment>
<keyword evidence="6" id="KW-0566">Pantothenate biosynthesis</keyword>
<dbReference type="NCBIfam" id="NF005089">
    <property type="entry name" value="PRK06522.1-4"/>
    <property type="match status" value="1"/>
</dbReference>
<feature type="domain" description="Ketopantoate reductase N-terminal" evidence="11">
    <location>
        <begin position="10"/>
        <end position="177"/>
    </location>
</feature>
<dbReference type="InterPro" id="IPR013328">
    <property type="entry name" value="6PGD_dom2"/>
</dbReference>
<evidence type="ECO:0000256" key="6">
    <source>
        <dbReference type="ARBA" id="ARBA00022655"/>
    </source>
</evidence>
<evidence type="ECO:0000259" key="11">
    <source>
        <dbReference type="Pfam" id="PF02558"/>
    </source>
</evidence>
<comment type="pathway">
    <text evidence="2">Cofactor biosynthesis; (R)-pantothenate biosynthesis; (R)-pantoate from 3-methyl-2-oxobutanoate: step 2/2.</text>
</comment>
<dbReference type="Pfam" id="PF08546">
    <property type="entry name" value="ApbA_C"/>
    <property type="match status" value="1"/>
</dbReference>
<evidence type="ECO:0000256" key="4">
    <source>
        <dbReference type="ARBA" id="ARBA00013014"/>
    </source>
</evidence>
<evidence type="ECO:0000256" key="3">
    <source>
        <dbReference type="ARBA" id="ARBA00007870"/>
    </source>
</evidence>
<dbReference type="RefSeq" id="WP_118862765.1">
    <property type="nucleotide sequence ID" value="NZ_QWLV01000001.1"/>
</dbReference>
<comment type="catalytic activity">
    <reaction evidence="10">
        <text>(R)-pantoate + NADP(+) = 2-dehydropantoate + NADPH + H(+)</text>
        <dbReference type="Rhea" id="RHEA:16233"/>
        <dbReference type="ChEBI" id="CHEBI:11561"/>
        <dbReference type="ChEBI" id="CHEBI:15378"/>
        <dbReference type="ChEBI" id="CHEBI:15980"/>
        <dbReference type="ChEBI" id="CHEBI:57783"/>
        <dbReference type="ChEBI" id="CHEBI:58349"/>
        <dbReference type="EC" id="1.1.1.169"/>
    </reaction>
</comment>